<name>A0AAY5LB37_ESOLU</name>
<dbReference type="Gene3D" id="2.40.10.10">
    <property type="entry name" value="Trypsin-like serine proteases"/>
    <property type="match status" value="2"/>
</dbReference>
<dbReference type="AlphaFoldDB" id="A0AAY5LB37"/>
<dbReference type="GO" id="GO:0005615">
    <property type="term" value="C:extracellular space"/>
    <property type="evidence" value="ECO:0007669"/>
    <property type="project" value="TreeGrafter"/>
</dbReference>
<feature type="transmembrane region" description="Helical" evidence="1">
    <location>
        <begin position="6"/>
        <end position="27"/>
    </location>
</feature>
<reference evidence="3 4" key="1">
    <citation type="submission" date="2020-02" db="EMBL/GenBank/DDBJ databases">
        <title>Esox lucius (northern pike) genome, fEsoLuc1, primary haplotype.</title>
        <authorList>
            <person name="Myers G."/>
            <person name="Karagic N."/>
            <person name="Meyer A."/>
            <person name="Pippel M."/>
            <person name="Reichard M."/>
            <person name="Winkler S."/>
            <person name="Tracey A."/>
            <person name="Sims Y."/>
            <person name="Howe K."/>
            <person name="Rhie A."/>
            <person name="Formenti G."/>
            <person name="Durbin R."/>
            <person name="Fedrigo O."/>
            <person name="Jarvis E.D."/>
        </authorList>
    </citation>
    <scope>NUCLEOTIDE SEQUENCE [LARGE SCALE GENOMIC DNA]</scope>
</reference>
<reference evidence="3" key="3">
    <citation type="submission" date="2025-09" db="UniProtKB">
        <authorList>
            <consortium name="Ensembl"/>
        </authorList>
    </citation>
    <scope>IDENTIFICATION</scope>
</reference>
<evidence type="ECO:0000313" key="4">
    <source>
        <dbReference type="Proteomes" id="UP000265140"/>
    </source>
</evidence>
<dbReference type="PROSITE" id="PS00134">
    <property type="entry name" value="TRYPSIN_HIS"/>
    <property type="match status" value="1"/>
</dbReference>
<keyword evidence="1" id="KW-0812">Transmembrane</keyword>
<dbReference type="PANTHER" id="PTHR24257">
    <property type="entry name" value="CHYMOTRYPSIN-LIKE ELASTASE FAMILY MEMBER"/>
    <property type="match status" value="1"/>
</dbReference>
<evidence type="ECO:0000256" key="1">
    <source>
        <dbReference type="SAM" id="Phobius"/>
    </source>
</evidence>
<dbReference type="InterPro" id="IPR001314">
    <property type="entry name" value="Peptidase_S1A"/>
</dbReference>
<dbReference type="InterPro" id="IPR050850">
    <property type="entry name" value="Peptidase_S1_Elastase_sf"/>
</dbReference>
<dbReference type="PROSITE" id="PS50240">
    <property type="entry name" value="TRYPSIN_DOM"/>
    <property type="match status" value="1"/>
</dbReference>
<sequence length="280" mass="31227">MYTYPLPYVNWCVCIILLLYLQDLLLIKILIKHEWTYGFGAPPTEPDTPRVVNGVEARPNSWPWQISLQYGRNGDCRHTCGGALIATSWVMTAAHCIDLNLNYRVVVGKYDLAEAEPSAKAYFPARKGIIVHKHYNPVLLWPNIVTLSDQVQLACVPAPRTILSNHYPCYITGWGRLTSESPVFPRPLQQALMPVVNHETCTQSDWWGVSIRSSMVCAGGDRVGDSGGPLNCKNSAGVWELHGIAGFVSGNGCNYIKKPSVFARVRTHHHTSLHKTMMNN</sequence>
<keyword evidence="4" id="KW-1185">Reference proteome</keyword>
<feature type="domain" description="Peptidase S1" evidence="2">
    <location>
        <begin position="51"/>
        <end position="278"/>
    </location>
</feature>
<dbReference type="SUPFAM" id="SSF50494">
    <property type="entry name" value="Trypsin-like serine proteases"/>
    <property type="match status" value="1"/>
</dbReference>
<dbReference type="CDD" id="cd00190">
    <property type="entry name" value="Tryp_SPc"/>
    <property type="match status" value="1"/>
</dbReference>
<dbReference type="InterPro" id="IPR043504">
    <property type="entry name" value="Peptidase_S1_PA_chymotrypsin"/>
</dbReference>
<keyword evidence="1" id="KW-0472">Membrane</keyword>
<protein>
    <recommendedName>
        <fullName evidence="2">Peptidase S1 domain-containing protein</fullName>
    </recommendedName>
</protein>
<dbReference type="SMART" id="SM00020">
    <property type="entry name" value="Tryp_SPc"/>
    <property type="match status" value="1"/>
</dbReference>
<dbReference type="PANTHER" id="PTHR24257:SF31">
    <property type="entry name" value="ELASTASE 3 LIKE ISOFORM X1"/>
    <property type="match status" value="1"/>
</dbReference>
<dbReference type="Ensembl" id="ENSELUT00000110004.1">
    <property type="protein sequence ID" value="ENSELUP00000096197.1"/>
    <property type="gene ID" value="ENSELUG00000023230.3"/>
</dbReference>
<reference evidence="3" key="2">
    <citation type="submission" date="2025-08" db="UniProtKB">
        <authorList>
            <consortium name="Ensembl"/>
        </authorList>
    </citation>
    <scope>IDENTIFICATION</scope>
</reference>
<accession>A0AAY5LB37</accession>
<dbReference type="PRINTS" id="PR00722">
    <property type="entry name" value="CHYMOTRYPSIN"/>
</dbReference>
<dbReference type="InterPro" id="IPR009003">
    <property type="entry name" value="Peptidase_S1_PA"/>
</dbReference>
<proteinExistence type="predicted"/>
<dbReference type="GeneTree" id="ENSGT01030000234528"/>
<organism evidence="3 4">
    <name type="scientific">Esox lucius</name>
    <name type="common">Northern pike</name>
    <dbReference type="NCBI Taxonomy" id="8010"/>
    <lineage>
        <taxon>Eukaryota</taxon>
        <taxon>Metazoa</taxon>
        <taxon>Chordata</taxon>
        <taxon>Craniata</taxon>
        <taxon>Vertebrata</taxon>
        <taxon>Euteleostomi</taxon>
        <taxon>Actinopterygii</taxon>
        <taxon>Neopterygii</taxon>
        <taxon>Teleostei</taxon>
        <taxon>Protacanthopterygii</taxon>
        <taxon>Esociformes</taxon>
        <taxon>Esocidae</taxon>
        <taxon>Esox</taxon>
    </lineage>
</organism>
<dbReference type="InterPro" id="IPR018114">
    <property type="entry name" value="TRYPSIN_HIS"/>
</dbReference>
<dbReference type="Proteomes" id="UP000265140">
    <property type="component" value="Chromosome 17"/>
</dbReference>
<evidence type="ECO:0000259" key="2">
    <source>
        <dbReference type="PROSITE" id="PS50240"/>
    </source>
</evidence>
<keyword evidence="1" id="KW-1133">Transmembrane helix</keyword>
<dbReference type="GO" id="GO:0004252">
    <property type="term" value="F:serine-type endopeptidase activity"/>
    <property type="evidence" value="ECO:0007669"/>
    <property type="project" value="InterPro"/>
</dbReference>
<dbReference type="Pfam" id="PF00089">
    <property type="entry name" value="Trypsin"/>
    <property type="match status" value="1"/>
</dbReference>
<dbReference type="InterPro" id="IPR001254">
    <property type="entry name" value="Trypsin_dom"/>
</dbReference>
<dbReference type="GO" id="GO:0006508">
    <property type="term" value="P:proteolysis"/>
    <property type="evidence" value="ECO:0007669"/>
    <property type="project" value="InterPro"/>
</dbReference>
<evidence type="ECO:0000313" key="3">
    <source>
        <dbReference type="Ensembl" id="ENSELUP00000096197.1"/>
    </source>
</evidence>